<gene>
    <name evidence="2" type="primary">ND4L</name>
</gene>
<accession>E1AK29</accession>
<organism evidence="2">
    <name type="scientific">Chandlerella quiscali</name>
    <dbReference type="NCBI Taxonomy" id="871019"/>
    <lineage>
        <taxon>Eukaryota</taxon>
        <taxon>Metazoa</taxon>
        <taxon>Ecdysozoa</taxon>
        <taxon>Nematoda</taxon>
        <taxon>Chromadorea</taxon>
        <taxon>Rhabditida</taxon>
        <taxon>Spirurina</taxon>
        <taxon>Spiruromorpha</taxon>
        <taxon>Filarioidea</taxon>
        <taxon>Onchocercidae</taxon>
        <taxon>Chandlerella</taxon>
    </lineage>
</organism>
<geneLocation type="mitochondrion" evidence="2"/>
<keyword evidence="1" id="KW-1133">Transmembrane helix</keyword>
<dbReference type="GeneID" id="9725729"/>
<dbReference type="Gene3D" id="1.10.287.3510">
    <property type="match status" value="1"/>
</dbReference>
<keyword evidence="2" id="KW-0496">Mitochondrion</keyword>
<proteinExistence type="predicted"/>
<protein>
    <submittedName>
        <fullName evidence="2">NADH dehydrogenase subunit 4L</fullName>
    </submittedName>
</protein>
<evidence type="ECO:0000256" key="1">
    <source>
        <dbReference type="SAM" id="Phobius"/>
    </source>
</evidence>
<dbReference type="CTD" id="4539"/>
<feature type="non-terminal residue" evidence="2">
    <location>
        <position position="1"/>
    </location>
</feature>
<dbReference type="RefSeq" id="YP_003875472.1">
    <property type="nucleotide sequence ID" value="NC_014486.1"/>
</dbReference>
<name>E1AK29_9BILA</name>
<feature type="transmembrane region" description="Helical" evidence="1">
    <location>
        <begin position="44"/>
        <end position="67"/>
    </location>
</feature>
<reference evidence="2" key="1">
    <citation type="journal article" date="2012" name="BMC Genomics">
        <title>Comparing the mitochondrial genomes of Wolbachia-dependent and independent filarial nematode species.</title>
        <authorList>
            <person name="McNulty S.N."/>
            <person name="Mullin A.S."/>
            <person name="Vaughan J.A."/>
            <person name="Tkach V.V."/>
            <person name="Weil G.J."/>
            <person name="Fischer P.U."/>
        </authorList>
    </citation>
    <scope>NUCLEOTIDE SEQUENCE</scope>
</reference>
<dbReference type="EMBL" id="HM773029">
    <property type="protein sequence ID" value="ADL39030.1"/>
    <property type="molecule type" value="Genomic_DNA"/>
</dbReference>
<evidence type="ECO:0000313" key="2">
    <source>
        <dbReference type="EMBL" id="ADL39030.1"/>
    </source>
</evidence>
<dbReference type="AlphaFoldDB" id="E1AK29"/>
<keyword evidence="1" id="KW-0812">Transmembrane</keyword>
<sequence>VFLFFLSFLFFVFKYDRFIFVLLSMEFLFYSLLVYYVFFFESILFFYFIFFGVVSGVVGLVLFFFSIKYFGLDKVMFYFLE</sequence>
<keyword evidence="1" id="KW-0472">Membrane</keyword>
<feature type="transmembrane region" description="Helical" evidence="1">
    <location>
        <begin position="18"/>
        <end position="38"/>
    </location>
</feature>